<gene>
    <name evidence="1" type="ORF">OESDEN_02264</name>
</gene>
<dbReference type="AlphaFoldDB" id="A0A0B1TJN7"/>
<accession>A0A0B1TJN7</accession>
<proteinExistence type="predicted"/>
<dbReference type="Proteomes" id="UP000053660">
    <property type="component" value="Unassembled WGS sequence"/>
</dbReference>
<organism evidence="1 2">
    <name type="scientific">Oesophagostomum dentatum</name>
    <name type="common">Nodular worm</name>
    <dbReference type="NCBI Taxonomy" id="61180"/>
    <lineage>
        <taxon>Eukaryota</taxon>
        <taxon>Metazoa</taxon>
        <taxon>Ecdysozoa</taxon>
        <taxon>Nematoda</taxon>
        <taxon>Chromadorea</taxon>
        <taxon>Rhabditida</taxon>
        <taxon>Rhabditina</taxon>
        <taxon>Rhabditomorpha</taxon>
        <taxon>Strongyloidea</taxon>
        <taxon>Strongylidae</taxon>
        <taxon>Oesophagostomum</taxon>
    </lineage>
</organism>
<dbReference type="EMBL" id="KN549402">
    <property type="protein sequence ID" value="KHJ97758.1"/>
    <property type="molecule type" value="Genomic_DNA"/>
</dbReference>
<keyword evidence="2" id="KW-1185">Reference proteome</keyword>
<protein>
    <submittedName>
        <fullName evidence="1">Uncharacterized protein</fullName>
    </submittedName>
</protein>
<name>A0A0B1TJN7_OESDE</name>
<evidence type="ECO:0000313" key="2">
    <source>
        <dbReference type="Proteomes" id="UP000053660"/>
    </source>
</evidence>
<sequence length="119" mass="13658">MVVVTNTSYFEEDTTHVNDHPVRVLGLTKNCLVYFGWLHEIYTSIVKKPLSLRRGFTDACTDLTPFIIRTENDNKKQLLFLALKRYGRRIMVQSIARVSITETAGDLADPQNLDERVVD</sequence>
<dbReference type="OrthoDB" id="5873128at2759"/>
<reference evidence="1 2" key="1">
    <citation type="submission" date="2014-03" db="EMBL/GenBank/DDBJ databases">
        <title>Draft genome of the hookworm Oesophagostomum dentatum.</title>
        <authorList>
            <person name="Mitreva M."/>
        </authorList>
    </citation>
    <scope>NUCLEOTIDE SEQUENCE [LARGE SCALE GENOMIC DNA]</scope>
    <source>
        <strain evidence="1 2">OD-Hann</strain>
    </source>
</reference>
<evidence type="ECO:0000313" key="1">
    <source>
        <dbReference type="EMBL" id="KHJ97758.1"/>
    </source>
</evidence>